<dbReference type="Pfam" id="PF04542">
    <property type="entry name" value="Sigma70_r2"/>
    <property type="match status" value="1"/>
</dbReference>
<dbReference type="Gene3D" id="1.10.10.10">
    <property type="entry name" value="Winged helix-like DNA-binding domain superfamily/Winged helix DNA-binding domain"/>
    <property type="match status" value="1"/>
</dbReference>
<sequence>MRSNRQSSEKESMINENKIRETCASNRERGFKMLMDVFQEPIYHYIRRLVVSHEDAEDVLQEVFIRVFRHLDQFRSESSLSTWLYRIATNESLRLLNDRKEEGNVASEEIQEELINKLQASDYIDYENELAVKFQEAILSLPEKQRLVFNLRYYDELEYEEIARILDSKVETLKVNYHYAKEKIKEYILNR</sequence>
<dbReference type="InterPro" id="IPR036388">
    <property type="entry name" value="WH-like_DNA-bd_sf"/>
</dbReference>
<evidence type="ECO:0000256" key="4">
    <source>
        <dbReference type="ARBA" id="ARBA00023125"/>
    </source>
</evidence>
<evidence type="ECO:0000256" key="2">
    <source>
        <dbReference type="ARBA" id="ARBA00023015"/>
    </source>
</evidence>
<reference evidence="9 10" key="1">
    <citation type="submission" date="2012-02" db="EMBL/GenBank/DDBJ databases">
        <title>The Genome Sequence of Bacteroides finegoldii CL09T03C10.</title>
        <authorList>
            <consortium name="The Broad Institute Genome Sequencing Platform"/>
            <person name="Earl A."/>
            <person name="Ward D."/>
            <person name="Feldgarden M."/>
            <person name="Gevers D."/>
            <person name="Zitomersky N.L."/>
            <person name="Coyne M.J."/>
            <person name="Comstock L.E."/>
            <person name="Young S.K."/>
            <person name="Zeng Q."/>
            <person name="Gargeya S."/>
            <person name="Fitzgerald M."/>
            <person name="Haas B."/>
            <person name="Abouelleil A."/>
            <person name="Alvarado L."/>
            <person name="Arachchi H.M."/>
            <person name="Berlin A."/>
            <person name="Chapman S.B."/>
            <person name="Gearin G."/>
            <person name="Goldberg J."/>
            <person name="Griggs A."/>
            <person name="Gujja S."/>
            <person name="Hansen M."/>
            <person name="Heiman D."/>
            <person name="Howarth C."/>
            <person name="Larimer J."/>
            <person name="Lui A."/>
            <person name="MacDonald P.J.P."/>
            <person name="McCowen C."/>
            <person name="Montmayeur A."/>
            <person name="Murphy C."/>
            <person name="Neiman D."/>
            <person name="Pearson M."/>
            <person name="Priest M."/>
            <person name="Roberts A."/>
            <person name="Saif S."/>
            <person name="Shea T."/>
            <person name="Sisk P."/>
            <person name="Stolte C."/>
            <person name="Sykes S."/>
            <person name="Wortman J."/>
            <person name="Nusbaum C."/>
            <person name="Birren B."/>
        </authorList>
    </citation>
    <scope>NUCLEOTIDE SEQUENCE [LARGE SCALE GENOMIC DNA]</scope>
    <source>
        <strain evidence="9 10">CL09T03C10</strain>
    </source>
</reference>
<gene>
    <name evidence="9" type="ORF">HMPREF1057_00221</name>
</gene>
<dbReference type="Pfam" id="PF08281">
    <property type="entry name" value="Sigma70_r4_2"/>
    <property type="match status" value="1"/>
</dbReference>
<accession>K5DJ03</accession>
<dbReference type="EMBL" id="AGXW01000001">
    <property type="protein sequence ID" value="EKJ92923.1"/>
    <property type="molecule type" value="Genomic_DNA"/>
</dbReference>
<dbReference type="PANTHER" id="PTHR43133:SF51">
    <property type="entry name" value="RNA POLYMERASE SIGMA FACTOR"/>
    <property type="match status" value="1"/>
</dbReference>
<keyword evidence="4 6" id="KW-0238">DNA-binding</keyword>
<feature type="domain" description="RNA polymerase sigma-70 region 2" evidence="7">
    <location>
        <begin position="39"/>
        <end position="100"/>
    </location>
</feature>
<dbReference type="PANTHER" id="PTHR43133">
    <property type="entry name" value="RNA POLYMERASE ECF-TYPE SIGMA FACTO"/>
    <property type="match status" value="1"/>
</dbReference>
<evidence type="ECO:0000313" key="9">
    <source>
        <dbReference type="EMBL" id="EKJ92923.1"/>
    </source>
</evidence>
<dbReference type="Proteomes" id="UP000007995">
    <property type="component" value="Unassembled WGS sequence"/>
</dbReference>
<dbReference type="GO" id="GO:0016987">
    <property type="term" value="F:sigma factor activity"/>
    <property type="evidence" value="ECO:0007669"/>
    <property type="project" value="UniProtKB-KW"/>
</dbReference>
<evidence type="ECO:0000259" key="7">
    <source>
        <dbReference type="Pfam" id="PF04542"/>
    </source>
</evidence>
<dbReference type="InterPro" id="IPR013325">
    <property type="entry name" value="RNA_pol_sigma_r2"/>
</dbReference>
<dbReference type="GO" id="GO:0006352">
    <property type="term" value="P:DNA-templated transcription initiation"/>
    <property type="evidence" value="ECO:0007669"/>
    <property type="project" value="InterPro"/>
</dbReference>
<dbReference type="InterPro" id="IPR039425">
    <property type="entry name" value="RNA_pol_sigma-70-like"/>
</dbReference>
<dbReference type="PROSITE" id="PS01063">
    <property type="entry name" value="SIGMA70_ECF"/>
    <property type="match status" value="1"/>
</dbReference>
<keyword evidence="3 6" id="KW-0731">Sigma factor</keyword>
<comment type="caution">
    <text evidence="9">The sequence shown here is derived from an EMBL/GenBank/DDBJ whole genome shotgun (WGS) entry which is preliminary data.</text>
</comment>
<organism evidence="9 10">
    <name type="scientific">Bacteroides finegoldii CL09T03C10</name>
    <dbReference type="NCBI Taxonomy" id="997888"/>
    <lineage>
        <taxon>Bacteria</taxon>
        <taxon>Pseudomonadati</taxon>
        <taxon>Bacteroidota</taxon>
        <taxon>Bacteroidia</taxon>
        <taxon>Bacteroidales</taxon>
        <taxon>Bacteroidaceae</taxon>
        <taxon>Bacteroides</taxon>
    </lineage>
</organism>
<evidence type="ECO:0000256" key="6">
    <source>
        <dbReference type="RuleBase" id="RU000716"/>
    </source>
</evidence>
<dbReference type="InterPro" id="IPR013324">
    <property type="entry name" value="RNA_pol_sigma_r3/r4-like"/>
</dbReference>
<dbReference type="InterPro" id="IPR000838">
    <property type="entry name" value="RNA_pol_sigma70_ECF_CS"/>
</dbReference>
<dbReference type="SUPFAM" id="SSF88946">
    <property type="entry name" value="Sigma2 domain of RNA polymerase sigma factors"/>
    <property type="match status" value="1"/>
</dbReference>
<dbReference type="GO" id="GO:0003677">
    <property type="term" value="F:DNA binding"/>
    <property type="evidence" value="ECO:0007669"/>
    <property type="project" value="UniProtKB-KW"/>
</dbReference>
<name>K5DJ03_9BACE</name>
<protein>
    <recommendedName>
        <fullName evidence="6">RNA polymerase sigma factor</fullName>
    </recommendedName>
</protein>
<evidence type="ECO:0000256" key="1">
    <source>
        <dbReference type="ARBA" id="ARBA00010641"/>
    </source>
</evidence>
<dbReference type="NCBIfam" id="TIGR02937">
    <property type="entry name" value="sigma70-ECF"/>
    <property type="match status" value="1"/>
</dbReference>
<dbReference type="Gene3D" id="1.10.1740.10">
    <property type="match status" value="1"/>
</dbReference>
<evidence type="ECO:0000259" key="8">
    <source>
        <dbReference type="Pfam" id="PF08281"/>
    </source>
</evidence>
<dbReference type="AlphaFoldDB" id="K5DJ03"/>
<dbReference type="HOGENOM" id="CLU_047691_3_0_10"/>
<dbReference type="InterPro" id="IPR013249">
    <property type="entry name" value="RNA_pol_sigma70_r4_t2"/>
</dbReference>
<evidence type="ECO:0000256" key="5">
    <source>
        <dbReference type="ARBA" id="ARBA00023163"/>
    </source>
</evidence>
<dbReference type="InterPro" id="IPR014284">
    <property type="entry name" value="RNA_pol_sigma-70_dom"/>
</dbReference>
<evidence type="ECO:0000256" key="3">
    <source>
        <dbReference type="ARBA" id="ARBA00023082"/>
    </source>
</evidence>
<proteinExistence type="inferred from homology"/>
<comment type="similarity">
    <text evidence="1 6">Belongs to the sigma-70 factor family. ECF subfamily.</text>
</comment>
<dbReference type="SUPFAM" id="SSF88659">
    <property type="entry name" value="Sigma3 and sigma4 domains of RNA polymerase sigma factors"/>
    <property type="match status" value="1"/>
</dbReference>
<dbReference type="InterPro" id="IPR007627">
    <property type="entry name" value="RNA_pol_sigma70_r2"/>
</dbReference>
<feature type="domain" description="RNA polymerase sigma factor 70 region 4 type 2" evidence="8">
    <location>
        <begin position="133"/>
        <end position="184"/>
    </location>
</feature>
<keyword evidence="5 6" id="KW-0804">Transcription</keyword>
<dbReference type="CDD" id="cd06171">
    <property type="entry name" value="Sigma70_r4"/>
    <property type="match status" value="1"/>
</dbReference>
<keyword evidence="2 6" id="KW-0805">Transcription regulation</keyword>
<evidence type="ECO:0000313" key="10">
    <source>
        <dbReference type="Proteomes" id="UP000007995"/>
    </source>
</evidence>